<gene>
    <name evidence="4" type="ORF">PFX98_19845</name>
</gene>
<protein>
    <submittedName>
        <fullName evidence="4">CBS domain-containing protein</fullName>
    </submittedName>
</protein>
<organism evidence="4 5">
    <name type="scientific">Paucibacter sediminis</name>
    <dbReference type="NCBI Taxonomy" id="3019553"/>
    <lineage>
        <taxon>Bacteria</taxon>
        <taxon>Pseudomonadati</taxon>
        <taxon>Pseudomonadota</taxon>
        <taxon>Betaproteobacteria</taxon>
        <taxon>Burkholderiales</taxon>
        <taxon>Sphaerotilaceae</taxon>
        <taxon>Roseateles</taxon>
    </lineage>
</organism>
<dbReference type="SMART" id="SM00116">
    <property type="entry name" value="CBS"/>
    <property type="match status" value="2"/>
</dbReference>
<dbReference type="SUPFAM" id="SSF54631">
    <property type="entry name" value="CBS-domain pair"/>
    <property type="match status" value="1"/>
</dbReference>
<dbReference type="PANTHER" id="PTHR43080">
    <property type="entry name" value="CBS DOMAIN-CONTAINING PROTEIN CBSX3, MITOCHONDRIAL"/>
    <property type="match status" value="1"/>
</dbReference>
<dbReference type="EMBL" id="CP116346">
    <property type="protein sequence ID" value="WIT11133.1"/>
    <property type="molecule type" value="Genomic_DNA"/>
</dbReference>
<reference evidence="4" key="1">
    <citation type="submission" date="2023-01" db="EMBL/GenBank/DDBJ databases">
        <title>Whole genome sequence of Paucibacter sp. S2-9 isolated from pond sediment.</title>
        <authorList>
            <person name="Jung J.Y."/>
        </authorList>
    </citation>
    <scope>NUCLEOTIDE SEQUENCE</scope>
    <source>
        <strain evidence="4">S2-9</strain>
    </source>
</reference>
<dbReference type="Proteomes" id="UP001177769">
    <property type="component" value="Chromosome"/>
</dbReference>
<dbReference type="Gene3D" id="3.10.580.10">
    <property type="entry name" value="CBS-domain"/>
    <property type="match status" value="1"/>
</dbReference>
<name>A0AA95NFI5_9BURK</name>
<evidence type="ECO:0000313" key="5">
    <source>
        <dbReference type="Proteomes" id="UP001177769"/>
    </source>
</evidence>
<sequence>MCKRQVVSIDAQGSLGEAARLMRQHHVGALVVTSGEAQGRHVYGIVTDRDLVLDALAREARGEDLRVGELAHTTLVLVAEHAELGDAMQAMAHSGVRRLLVKGSGDQLLGLLSLDDLIEAYSAELVSLVRIIRSGMARELRETPATPAARGEPLLIPAIGRANWASVVAGA</sequence>
<dbReference type="KEGG" id="pais:PFX98_19845"/>
<evidence type="ECO:0000313" key="4">
    <source>
        <dbReference type="EMBL" id="WIT11133.1"/>
    </source>
</evidence>
<dbReference type="InterPro" id="IPR000644">
    <property type="entry name" value="CBS_dom"/>
</dbReference>
<dbReference type="AlphaFoldDB" id="A0AA95NFI5"/>
<evidence type="ECO:0000256" key="2">
    <source>
        <dbReference type="PROSITE-ProRule" id="PRU00703"/>
    </source>
</evidence>
<evidence type="ECO:0000256" key="1">
    <source>
        <dbReference type="ARBA" id="ARBA00023122"/>
    </source>
</evidence>
<dbReference type="PROSITE" id="PS51371">
    <property type="entry name" value="CBS"/>
    <property type="match status" value="2"/>
</dbReference>
<dbReference type="InterPro" id="IPR051257">
    <property type="entry name" value="Diverse_CBS-Domain"/>
</dbReference>
<dbReference type="InterPro" id="IPR046342">
    <property type="entry name" value="CBS_dom_sf"/>
</dbReference>
<feature type="domain" description="CBS" evidence="3">
    <location>
        <begin position="1"/>
        <end position="65"/>
    </location>
</feature>
<dbReference type="Pfam" id="PF00571">
    <property type="entry name" value="CBS"/>
    <property type="match status" value="2"/>
</dbReference>
<keyword evidence="5" id="KW-1185">Reference proteome</keyword>
<keyword evidence="1 2" id="KW-0129">CBS domain</keyword>
<feature type="domain" description="CBS" evidence="3">
    <location>
        <begin position="71"/>
        <end position="128"/>
    </location>
</feature>
<dbReference type="PANTHER" id="PTHR43080:SF2">
    <property type="entry name" value="CBS DOMAIN-CONTAINING PROTEIN"/>
    <property type="match status" value="1"/>
</dbReference>
<proteinExistence type="predicted"/>
<accession>A0AA95NFI5</accession>
<dbReference type="RefSeq" id="WP_285232212.1">
    <property type="nucleotide sequence ID" value="NZ_CP116346.1"/>
</dbReference>
<evidence type="ECO:0000259" key="3">
    <source>
        <dbReference type="PROSITE" id="PS51371"/>
    </source>
</evidence>